<dbReference type="SMART" id="SM00225">
    <property type="entry name" value="BTB"/>
    <property type="match status" value="1"/>
</dbReference>
<evidence type="ECO:0000313" key="2">
    <source>
        <dbReference type="EMBL" id="KIM82872.1"/>
    </source>
</evidence>
<dbReference type="PROSITE" id="PS50097">
    <property type="entry name" value="BTB"/>
    <property type="match status" value="1"/>
</dbReference>
<dbReference type="CDD" id="cd18186">
    <property type="entry name" value="BTB_POZ_ZBTB_KLHL-like"/>
    <property type="match status" value="1"/>
</dbReference>
<dbReference type="InterPro" id="IPR011333">
    <property type="entry name" value="SKP1/BTB/POZ_sf"/>
</dbReference>
<dbReference type="Gene3D" id="3.30.710.10">
    <property type="entry name" value="Potassium Channel Kv1.1, Chain A"/>
    <property type="match status" value="1"/>
</dbReference>
<proteinExistence type="predicted"/>
<gene>
    <name evidence="2" type="ORF">PILCRDRAFT_459948</name>
</gene>
<dbReference type="InParanoid" id="A0A0C3BZS7"/>
<sequence length="358" mass="40133">MPADTCDDTTRDRKRPRTYSNADEHRKIFTNHPTLYFEDGNVILKCGWTLFCVHRSLLSKHSEVFRGLFTPAGSAEVKPQEFFRGCLFIALDDNSDDMESLLDIIYDGLQADFPTLNAENFPTMAALLRMSTKYKLNRPRGAMLELLRSEWPSTLPKYDAKAALAPRCVNPPAEESFSTKDLGIHPAGVISLLRECDYDSPDLLVPLFYSLSTCIFKFSLPPTGHNISALSPADTERFIIGLNKLRSLHAANSQCPVYAVIHPSPDKDSRQSILCQYELLRYWHNTVGPQLLDMKDQMCHPIDDWGKVSQTAMADGIGGNVGMAGESLCSSCKVKVLNHIVLTRQKIWNALPELFGFN</sequence>
<dbReference type="Pfam" id="PF00651">
    <property type="entry name" value="BTB"/>
    <property type="match status" value="1"/>
</dbReference>
<dbReference type="HOGENOM" id="CLU_033082_1_2_1"/>
<dbReference type="InterPro" id="IPR000210">
    <property type="entry name" value="BTB/POZ_dom"/>
</dbReference>
<keyword evidence="3" id="KW-1185">Reference proteome</keyword>
<evidence type="ECO:0000313" key="3">
    <source>
        <dbReference type="Proteomes" id="UP000054166"/>
    </source>
</evidence>
<name>A0A0C3BZS7_PILCF</name>
<dbReference type="Proteomes" id="UP000054166">
    <property type="component" value="Unassembled WGS sequence"/>
</dbReference>
<dbReference type="SUPFAM" id="SSF54695">
    <property type="entry name" value="POZ domain"/>
    <property type="match status" value="1"/>
</dbReference>
<feature type="domain" description="BTB" evidence="1">
    <location>
        <begin position="40"/>
        <end position="108"/>
    </location>
</feature>
<reference evidence="2 3" key="1">
    <citation type="submission" date="2014-04" db="EMBL/GenBank/DDBJ databases">
        <authorList>
            <consortium name="DOE Joint Genome Institute"/>
            <person name="Kuo A."/>
            <person name="Tarkka M."/>
            <person name="Buscot F."/>
            <person name="Kohler A."/>
            <person name="Nagy L.G."/>
            <person name="Floudas D."/>
            <person name="Copeland A."/>
            <person name="Barry K.W."/>
            <person name="Cichocki N."/>
            <person name="Veneault-Fourrey C."/>
            <person name="LaButti K."/>
            <person name="Lindquist E.A."/>
            <person name="Lipzen A."/>
            <person name="Lundell T."/>
            <person name="Morin E."/>
            <person name="Murat C."/>
            <person name="Sun H."/>
            <person name="Tunlid A."/>
            <person name="Henrissat B."/>
            <person name="Grigoriev I.V."/>
            <person name="Hibbett D.S."/>
            <person name="Martin F."/>
            <person name="Nordberg H.P."/>
            <person name="Cantor M.N."/>
            <person name="Hua S.X."/>
        </authorList>
    </citation>
    <scope>NUCLEOTIDE SEQUENCE [LARGE SCALE GENOMIC DNA]</scope>
    <source>
        <strain evidence="2 3">F 1598</strain>
    </source>
</reference>
<dbReference type="OrthoDB" id="3218112at2759"/>
<accession>A0A0C3BZS7</accession>
<reference evidence="3" key="2">
    <citation type="submission" date="2015-01" db="EMBL/GenBank/DDBJ databases">
        <title>Evolutionary Origins and Diversification of the Mycorrhizal Mutualists.</title>
        <authorList>
            <consortium name="DOE Joint Genome Institute"/>
            <consortium name="Mycorrhizal Genomics Consortium"/>
            <person name="Kohler A."/>
            <person name="Kuo A."/>
            <person name="Nagy L.G."/>
            <person name="Floudas D."/>
            <person name="Copeland A."/>
            <person name="Barry K.W."/>
            <person name="Cichocki N."/>
            <person name="Veneault-Fourrey C."/>
            <person name="LaButti K."/>
            <person name="Lindquist E.A."/>
            <person name="Lipzen A."/>
            <person name="Lundell T."/>
            <person name="Morin E."/>
            <person name="Murat C."/>
            <person name="Riley R."/>
            <person name="Ohm R."/>
            <person name="Sun H."/>
            <person name="Tunlid A."/>
            <person name="Henrissat B."/>
            <person name="Grigoriev I.V."/>
            <person name="Hibbett D.S."/>
            <person name="Martin F."/>
        </authorList>
    </citation>
    <scope>NUCLEOTIDE SEQUENCE [LARGE SCALE GENOMIC DNA]</scope>
    <source>
        <strain evidence="3">F 1598</strain>
    </source>
</reference>
<evidence type="ECO:0000259" key="1">
    <source>
        <dbReference type="PROSITE" id="PS50097"/>
    </source>
</evidence>
<dbReference type="STRING" id="765440.A0A0C3BZS7"/>
<dbReference type="AlphaFoldDB" id="A0A0C3BZS7"/>
<organism evidence="2 3">
    <name type="scientific">Piloderma croceum (strain F 1598)</name>
    <dbReference type="NCBI Taxonomy" id="765440"/>
    <lineage>
        <taxon>Eukaryota</taxon>
        <taxon>Fungi</taxon>
        <taxon>Dikarya</taxon>
        <taxon>Basidiomycota</taxon>
        <taxon>Agaricomycotina</taxon>
        <taxon>Agaricomycetes</taxon>
        <taxon>Agaricomycetidae</taxon>
        <taxon>Atheliales</taxon>
        <taxon>Atheliaceae</taxon>
        <taxon>Piloderma</taxon>
    </lineage>
</organism>
<dbReference type="EMBL" id="KN832993">
    <property type="protein sequence ID" value="KIM82872.1"/>
    <property type="molecule type" value="Genomic_DNA"/>
</dbReference>
<protein>
    <recommendedName>
        <fullName evidence="1">BTB domain-containing protein</fullName>
    </recommendedName>
</protein>